<gene>
    <name evidence="1" type="ORF">DHETER_LOCUS1873</name>
</gene>
<proteinExistence type="predicted"/>
<keyword evidence="2" id="KW-1185">Reference proteome</keyword>
<accession>A0ACA9KJD8</accession>
<reference evidence="1" key="1">
    <citation type="submission" date="2021-06" db="EMBL/GenBank/DDBJ databases">
        <authorList>
            <person name="Kallberg Y."/>
            <person name="Tangrot J."/>
            <person name="Rosling A."/>
        </authorList>
    </citation>
    <scope>NUCLEOTIDE SEQUENCE</scope>
    <source>
        <strain evidence="1">IL203A</strain>
    </source>
</reference>
<protein>
    <submittedName>
        <fullName evidence="1">10896_t:CDS:1</fullName>
    </submittedName>
</protein>
<evidence type="ECO:0000313" key="2">
    <source>
        <dbReference type="Proteomes" id="UP000789702"/>
    </source>
</evidence>
<organism evidence="1 2">
    <name type="scientific">Dentiscutata heterogama</name>
    <dbReference type="NCBI Taxonomy" id="1316150"/>
    <lineage>
        <taxon>Eukaryota</taxon>
        <taxon>Fungi</taxon>
        <taxon>Fungi incertae sedis</taxon>
        <taxon>Mucoromycota</taxon>
        <taxon>Glomeromycotina</taxon>
        <taxon>Glomeromycetes</taxon>
        <taxon>Diversisporales</taxon>
        <taxon>Gigasporaceae</taxon>
        <taxon>Dentiscutata</taxon>
    </lineage>
</organism>
<comment type="caution">
    <text evidence="1">The sequence shown here is derived from an EMBL/GenBank/DDBJ whole genome shotgun (WGS) entry which is preliminary data.</text>
</comment>
<dbReference type="Proteomes" id="UP000789702">
    <property type="component" value="Unassembled WGS sequence"/>
</dbReference>
<name>A0ACA9KJD8_9GLOM</name>
<evidence type="ECO:0000313" key="1">
    <source>
        <dbReference type="EMBL" id="CAG8474826.1"/>
    </source>
</evidence>
<dbReference type="EMBL" id="CAJVPU010001218">
    <property type="protein sequence ID" value="CAG8474826.1"/>
    <property type="molecule type" value="Genomic_DNA"/>
</dbReference>
<sequence length="53" mass="6250">MTHNEVEVVDLMDTDEEIFIETVILSVNGEIYNHKTLRKQLRKLRSVRSSKFS</sequence>